<accession>A0A6J5KL26</accession>
<proteinExistence type="predicted"/>
<protein>
    <submittedName>
        <fullName evidence="1">Uncharacterized protein</fullName>
    </submittedName>
</protein>
<gene>
    <name evidence="1" type="ORF">UFOVP27_14</name>
</gene>
<sequence>MRKLLVKRKKLINKINQLMLEEHQDNQFEDSQTMRSYSAGIIDGLGMVLGLLSNNPAQEAHAFPISLSFYEENNPTRDVEAMRERLFDMQRASKLSLFYEEVD</sequence>
<organism evidence="1">
    <name type="scientific">uncultured Caudovirales phage</name>
    <dbReference type="NCBI Taxonomy" id="2100421"/>
    <lineage>
        <taxon>Viruses</taxon>
        <taxon>Duplodnaviria</taxon>
        <taxon>Heunggongvirae</taxon>
        <taxon>Uroviricota</taxon>
        <taxon>Caudoviricetes</taxon>
        <taxon>Peduoviridae</taxon>
        <taxon>Maltschvirus</taxon>
        <taxon>Maltschvirus maltsch</taxon>
    </lineage>
</organism>
<evidence type="ECO:0000313" key="1">
    <source>
        <dbReference type="EMBL" id="CAB4121856.1"/>
    </source>
</evidence>
<reference evidence="1" key="1">
    <citation type="submission" date="2020-04" db="EMBL/GenBank/DDBJ databases">
        <authorList>
            <person name="Chiriac C."/>
            <person name="Salcher M."/>
            <person name="Ghai R."/>
            <person name="Kavagutti S V."/>
        </authorList>
    </citation>
    <scope>NUCLEOTIDE SEQUENCE</scope>
</reference>
<dbReference type="EMBL" id="LR796157">
    <property type="protein sequence ID" value="CAB4121856.1"/>
    <property type="molecule type" value="Genomic_DNA"/>
</dbReference>
<name>A0A6J5KL26_9CAUD</name>